<feature type="compositionally biased region" description="Polar residues" evidence="1">
    <location>
        <begin position="120"/>
        <end position="134"/>
    </location>
</feature>
<feature type="compositionally biased region" description="Basic and acidic residues" evidence="1">
    <location>
        <begin position="335"/>
        <end position="363"/>
    </location>
</feature>
<sequence>MDKSDFPKLDESVATPSLEKSALGSSWAEVAQPHNENNSGDASASAPAPEKDTSLEPKQETTSEVDHRPNAWEATKDKATFAEIAGHEKKQEEEFPTPQEALKTIDTESLPTSGGVGDLLNSNSTEAHVQDTTQPPNPDRSFAAVTSNKDFPTPEHDTSAPQDPEQPPLSDLPDVKDMLEQPSVHVPPVPPAQSFAKIAAKPIPPEDRPLSERAQHIINNQPKEEPLAMNEENFPTLEQSNLMSEENASVEDKAVYSEISRFHQLNEEQVKENKDPNLKKSFADITSSNLDEAPPSAVPHVDQHPVYDEETVYLETAKREERKNLQVEHGNNEQLIKEEELKEVEPTKEQKEQEEEEKHTYEKSREIVTGEHGQDEDALAARLGTFDSSQTGRITIFHTMFALYRLGYSWLSIIPGTLLMHIRLSPLTSPYGFPFIYRSPLDLILLPIYTDNLTFALSYKTPMLHQPKEEVTKMVKTYGHKDGLGYWDGIRAMRSLEKDSLRWWQLGLWAVHRIQWTLAYTMLHEPQTNVVTASTLVSLASQD</sequence>
<dbReference type="STRING" id="91626.A0A0C9M254"/>
<dbReference type="Proteomes" id="UP000053815">
    <property type="component" value="Unassembled WGS sequence"/>
</dbReference>
<reference evidence="2" key="1">
    <citation type="submission" date="2014-09" db="EMBL/GenBank/DDBJ databases">
        <title>Draft genome sequence of an oleaginous Mucoromycotina fungus Mucor ambiguus NBRC6742.</title>
        <authorList>
            <person name="Takeda I."/>
            <person name="Yamane N."/>
            <person name="Morita T."/>
            <person name="Tamano K."/>
            <person name="Machida M."/>
            <person name="Baker S."/>
            <person name="Koike H."/>
        </authorList>
    </citation>
    <scope>NUCLEOTIDE SEQUENCE</scope>
    <source>
        <strain evidence="2">NBRC 6742</strain>
    </source>
</reference>
<evidence type="ECO:0000256" key="1">
    <source>
        <dbReference type="SAM" id="MobiDB-lite"/>
    </source>
</evidence>
<feature type="region of interest" description="Disordered" evidence="1">
    <location>
        <begin position="1"/>
        <end position="208"/>
    </location>
</feature>
<dbReference type="EMBL" id="DF836316">
    <property type="protein sequence ID" value="GAN02726.1"/>
    <property type="molecule type" value="Genomic_DNA"/>
</dbReference>
<evidence type="ECO:0000313" key="2">
    <source>
        <dbReference type="EMBL" id="GAN02726.1"/>
    </source>
</evidence>
<protein>
    <submittedName>
        <fullName evidence="2">Uncharacterized protein</fullName>
    </submittedName>
</protein>
<gene>
    <name evidence="2" type="ORF">MAM1_0027c02172</name>
</gene>
<feature type="compositionally biased region" description="Basic and acidic residues" evidence="1">
    <location>
        <begin position="49"/>
        <end position="93"/>
    </location>
</feature>
<feature type="region of interest" description="Disordered" evidence="1">
    <location>
        <begin position="329"/>
        <end position="363"/>
    </location>
</feature>
<keyword evidence="3" id="KW-1185">Reference proteome</keyword>
<name>A0A0C9M254_9FUNG</name>
<evidence type="ECO:0000313" key="3">
    <source>
        <dbReference type="Proteomes" id="UP000053815"/>
    </source>
</evidence>
<feature type="compositionally biased region" description="Basic and acidic residues" evidence="1">
    <location>
        <begin position="1"/>
        <end position="11"/>
    </location>
</feature>
<dbReference type="AlphaFoldDB" id="A0A0C9M254"/>
<proteinExistence type="predicted"/>
<dbReference type="OrthoDB" id="640742at2759"/>
<accession>A0A0C9M254</accession>
<organism evidence="2">
    <name type="scientific">Mucor ambiguus</name>
    <dbReference type="NCBI Taxonomy" id="91626"/>
    <lineage>
        <taxon>Eukaryota</taxon>
        <taxon>Fungi</taxon>
        <taxon>Fungi incertae sedis</taxon>
        <taxon>Mucoromycota</taxon>
        <taxon>Mucoromycotina</taxon>
        <taxon>Mucoromycetes</taxon>
        <taxon>Mucorales</taxon>
        <taxon>Mucorineae</taxon>
        <taxon>Mucoraceae</taxon>
        <taxon>Mucor</taxon>
    </lineage>
</organism>